<dbReference type="InterPro" id="IPR022880">
    <property type="entry name" value="DNApol_IV"/>
</dbReference>
<reference evidence="14" key="1">
    <citation type="submission" date="2020-06" db="EMBL/GenBank/DDBJ databases">
        <authorList>
            <consortium name="Plant Systems Biology data submission"/>
        </authorList>
    </citation>
    <scope>NUCLEOTIDE SEQUENCE</scope>
    <source>
        <strain evidence="14">D6</strain>
    </source>
</reference>
<feature type="region of interest" description="Disordered" evidence="12">
    <location>
        <begin position="1"/>
        <end position="36"/>
    </location>
</feature>
<dbReference type="EMBL" id="CAICTM010001967">
    <property type="protein sequence ID" value="CAB9527277.1"/>
    <property type="molecule type" value="Genomic_DNA"/>
</dbReference>
<dbReference type="GO" id="GO:0005634">
    <property type="term" value="C:nucleus"/>
    <property type="evidence" value="ECO:0007669"/>
    <property type="project" value="TreeGrafter"/>
</dbReference>
<dbReference type="InterPro" id="IPR043128">
    <property type="entry name" value="Rev_trsase/Diguanyl_cyclase"/>
</dbReference>
<feature type="compositionally biased region" description="Low complexity" evidence="12">
    <location>
        <begin position="25"/>
        <end position="36"/>
    </location>
</feature>
<dbReference type="FunFam" id="3.30.1490.100:FF:000004">
    <property type="entry name" value="DNA polymerase IV"/>
    <property type="match status" value="1"/>
</dbReference>
<evidence type="ECO:0000256" key="6">
    <source>
        <dbReference type="ARBA" id="ARBA00022723"/>
    </source>
</evidence>
<name>A0A9N8HVM1_9STRA</name>
<evidence type="ECO:0000256" key="10">
    <source>
        <dbReference type="ARBA" id="ARBA00023204"/>
    </source>
</evidence>
<dbReference type="OrthoDB" id="1747274at2759"/>
<evidence type="ECO:0000256" key="7">
    <source>
        <dbReference type="ARBA" id="ARBA00022763"/>
    </source>
</evidence>
<organism evidence="14 15">
    <name type="scientific">Seminavis robusta</name>
    <dbReference type="NCBI Taxonomy" id="568900"/>
    <lineage>
        <taxon>Eukaryota</taxon>
        <taxon>Sar</taxon>
        <taxon>Stramenopiles</taxon>
        <taxon>Ochrophyta</taxon>
        <taxon>Bacillariophyta</taxon>
        <taxon>Bacillariophyceae</taxon>
        <taxon>Bacillariophycidae</taxon>
        <taxon>Naviculales</taxon>
        <taxon>Naviculaceae</taxon>
        <taxon>Seminavis</taxon>
    </lineage>
</organism>
<comment type="catalytic activity">
    <reaction evidence="11">
        <text>DNA(n) + a 2'-deoxyribonucleoside 5'-triphosphate = DNA(n+1) + diphosphate</text>
        <dbReference type="Rhea" id="RHEA:22508"/>
        <dbReference type="Rhea" id="RHEA-COMP:17339"/>
        <dbReference type="Rhea" id="RHEA-COMP:17340"/>
        <dbReference type="ChEBI" id="CHEBI:33019"/>
        <dbReference type="ChEBI" id="CHEBI:61560"/>
        <dbReference type="ChEBI" id="CHEBI:173112"/>
        <dbReference type="EC" id="2.7.7.7"/>
    </reaction>
</comment>
<dbReference type="AlphaFoldDB" id="A0A9N8HVM1"/>
<gene>
    <name evidence="14" type="ORF">SEMRO_1969_G308490.1</name>
</gene>
<dbReference type="Pfam" id="PF11799">
    <property type="entry name" value="IMS_C"/>
    <property type="match status" value="1"/>
</dbReference>
<feature type="domain" description="UmuC" evidence="13">
    <location>
        <begin position="132"/>
        <end position="380"/>
    </location>
</feature>
<dbReference type="GO" id="GO:0006281">
    <property type="term" value="P:DNA repair"/>
    <property type="evidence" value="ECO:0007669"/>
    <property type="project" value="UniProtKB-KW"/>
</dbReference>
<proteinExistence type="predicted"/>
<dbReference type="SUPFAM" id="SSF100879">
    <property type="entry name" value="Lesion bypass DNA polymerase (Y-family), little finger domain"/>
    <property type="match status" value="1"/>
</dbReference>
<evidence type="ECO:0000256" key="2">
    <source>
        <dbReference type="ARBA" id="ARBA00016178"/>
    </source>
</evidence>
<dbReference type="SUPFAM" id="SSF56672">
    <property type="entry name" value="DNA/RNA polymerases"/>
    <property type="match status" value="1"/>
</dbReference>
<comment type="caution">
    <text evidence="14">The sequence shown here is derived from an EMBL/GenBank/DDBJ whole genome shotgun (WGS) entry which is preliminary data.</text>
</comment>
<accession>A0A9N8HVM1</accession>
<dbReference type="GO" id="GO:0006260">
    <property type="term" value="P:DNA replication"/>
    <property type="evidence" value="ECO:0007669"/>
    <property type="project" value="UniProtKB-KW"/>
</dbReference>
<keyword evidence="4" id="KW-0548">Nucleotidyltransferase</keyword>
<dbReference type="InterPro" id="IPR050116">
    <property type="entry name" value="DNA_polymerase-Y"/>
</dbReference>
<keyword evidence="5" id="KW-0235">DNA replication</keyword>
<dbReference type="PANTHER" id="PTHR11076:SF33">
    <property type="entry name" value="DNA POLYMERASE KAPPA"/>
    <property type="match status" value="1"/>
</dbReference>
<evidence type="ECO:0000256" key="4">
    <source>
        <dbReference type="ARBA" id="ARBA00022695"/>
    </source>
</evidence>
<dbReference type="GO" id="GO:0003684">
    <property type="term" value="F:damaged DNA binding"/>
    <property type="evidence" value="ECO:0007669"/>
    <property type="project" value="InterPro"/>
</dbReference>
<dbReference type="Gene3D" id="3.30.1490.100">
    <property type="entry name" value="DNA polymerase, Y-family, little finger domain"/>
    <property type="match status" value="1"/>
</dbReference>
<evidence type="ECO:0000256" key="9">
    <source>
        <dbReference type="ARBA" id="ARBA00022932"/>
    </source>
</evidence>
<dbReference type="InterPro" id="IPR036775">
    <property type="entry name" value="DNA_pol_Y-fam_lit_finger_sf"/>
</dbReference>
<evidence type="ECO:0000256" key="1">
    <source>
        <dbReference type="ARBA" id="ARBA00012417"/>
    </source>
</evidence>
<sequence>MMSEEEEDDREDDPANMLSSSKPLATTTSITGNATSNSTTASALVISASFKAGMDGIDRDRIDAIILRESKDTVYMQHQVKRDEKVNAKIRQMQALLRQKTETDPHWERQILQQLQPEIDDILAGRRNRSTCCVVDMDMFFMACELLSRPHLKDKPCCVGGGMISTSNYKARKYGVRSAMAGWIGDKLVEELSGGKETLIHLPSNFQLYKQKSKAAAAVLQQFDPHCKMYSLDESFVDLGPYLLLQLQNPSWNHSQITQQLTTSRQQDKTTASTPASIYSAPTASSTCSEAEETDAMLQLFSRGDFLKVATQTVALLRQMVCEATGGLTCSAGLASSFTIAKIASDVNKPNGQKLVGERLEEDVWPFLRPLPTRKIPGIGRVSAKTLAAFSIHTVESLWKERALVRLLFKSATAKFLLRASLGGFKKDNSSSEEEPEEGDDKDDAAVIKRKGISRERTFSPLQTWSELMNRLEGIAWMLASDMQKESVLARTVSLKIKLQTFDVFQKSRTVDAALQKGDDLLKHAAEMLQELKKEVGSKHRFSLRLIGIRCSNLVSEHDDELSPMRQTMTKFLASGHGAVAAAPRKLQVVADQKQQQQQSTEMNSGVSTKGAPVQALAPCQQAPCQHLTAGDAANEPATTPKSHTAHCPVCDELITASSKFALNHALNDHVESCLQPGAPVRSLTTTRGIVRKGGAKANGGAKRKKLTDFFRST</sequence>
<dbReference type="PANTHER" id="PTHR11076">
    <property type="entry name" value="DNA REPAIR POLYMERASE UMUC / TRANSFERASE FAMILY MEMBER"/>
    <property type="match status" value="1"/>
</dbReference>
<keyword evidence="9" id="KW-0239">DNA-directed DNA polymerase</keyword>
<dbReference type="Gene3D" id="1.10.150.810">
    <property type="match status" value="2"/>
</dbReference>
<keyword evidence="6" id="KW-0479">Metal-binding</keyword>
<evidence type="ECO:0000256" key="3">
    <source>
        <dbReference type="ARBA" id="ARBA00022679"/>
    </source>
</evidence>
<keyword evidence="8" id="KW-0460">Magnesium</keyword>
<keyword evidence="15" id="KW-1185">Reference proteome</keyword>
<evidence type="ECO:0000256" key="5">
    <source>
        <dbReference type="ARBA" id="ARBA00022705"/>
    </source>
</evidence>
<dbReference type="GO" id="GO:0003887">
    <property type="term" value="F:DNA-directed DNA polymerase activity"/>
    <property type="evidence" value="ECO:0007669"/>
    <property type="project" value="UniProtKB-KW"/>
</dbReference>
<dbReference type="Pfam" id="PF00817">
    <property type="entry name" value="IMS"/>
    <property type="match status" value="1"/>
</dbReference>
<keyword evidence="10" id="KW-0234">DNA repair</keyword>
<dbReference type="InterPro" id="IPR001126">
    <property type="entry name" value="UmuC"/>
</dbReference>
<dbReference type="InterPro" id="IPR043502">
    <property type="entry name" value="DNA/RNA_pol_sf"/>
</dbReference>
<keyword evidence="7" id="KW-0227">DNA damage</keyword>
<dbReference type="Proteomes" id="UP001153069">
    <property type="component" value="Unassembled WGS sequence"/>
</dbReference>
<dbReference type="GO" id="GO:0046872">
    <property type="term" value="F:metal ion binding"/>
    <property type="evidence" value="ECO:0007669"/>
    <property type="project" value="UniProtKB-KW"/>
</dbReference>
<evidence type="ECO:0000313" key="15">
    <source>
        <dbReference type="Proteomes" id="UP001153069"/>
    </source>
</evidence>
<dbReference type="GO" id="GO:0042276">
    <property type="term" value="P:error-prone translesion synthesis"/>
    <property type="evidence" value="ECO:0007669"/>
    <property type="project" value="TreeGrafter"/>
</dbReference>
<feature type="compositionally biased region" description="Acidic residues" evidence="12">
    <location>
        <begin position="1"/>
        <end position="14"/>
    </location>
</feature>
<keyword evidence="3" id="KW-0808">Transferase</keyword>
<dbReference type="Gene3D" id="3.40.1170.60">
    <property type="match status" value="1"/>
</dbReference>
<dbReference type="EC" id="2.7.7.7" evidence="1"/>
<evidence type="ECO:0000256" key="12">
    <source>
        <dbReference type="SAM" id="MobiDB-lite"/>
    </source>
</evidence>
<evidence type="ECO:0000256" key="11">
    <source>
        <dbReference type="ARBA" id="ARBA00049244"/>
    </source>
</evidence>
<evidence type="ECO:0000313" key="14">
    <source>
        <dbReference type="EMBL" id="CAB9527277.1"/>
    </source>
</evidence>
<dbReference type="CDD" id="cd03586">
    <property type="entry name" value="PolY_Pol_IV_kappa"/>
    <property type="match status" value="1"/>
</dbReference>
<protein>
    <recommendedName>
        <fullName evidence="2">DNA polymerase kappa</fullName>
        <ecNumber evidence="1">2.7.7.7</ecNumber>
    </recommendedName>
</protein>
<dbReference type="PROSITE" id="PS50173">
    <property type="entry name" value="UMUC"/>
    <property type="match status" value="1"/>
</dbReference>
<feature type="region of interest" description="Disordered" evidence="12">
    <location>
        <begin position="258"/>
        <end position="283"/>
    </location>
</feature>
<dbReference type="Gene3D" id="3.30.70.270">
    <property type="match status" value="1"/>
</dbReference>
<evidence type="ECO:0000259" key="13">
    <source>
        <dbReference type="PROSITE" id="PS50173"/>
    </source>
</evidence>
<dbReference type="InterPro" id="IPR017961">
    <property type="entry name" value="DNA_pol_Y-fam_little_finger"/>
</dbReference>
<evidence type="ECO:0000256" key="8">
    <source>
        <dbReference type="ARBA" id="ARBA00022842"/>
    </source>
</evidence>